<dbReference type="GO" id="GO:0043683">
    <property type="term" value="P:type IV pilus assembly"/>
    <property type="evidence" value="ECO:0007669"/>
    <property type="project" value="InterPro"/>
</dbReference>
<keyword evidence="3" id="KW-1185">Reference proteome</keyword>
<dbReference type="Pfam" id="PF16074">
    <property type="entry name" value="PilW"/>
    <property type="match status" value="1"/>
</dbReference>
<dbReference type="Pfam" id="PF07963">
    <property type="entry name" value="N_methyl"/>
    <property type="match status" value="1"/>
</dbReference>
<dbReference type="NCBIfam" id="TIGR02532">
    <property type="entry name" value="IV_pilin_GFxxxE"/>
    <property type="match status" value="1"/>
</dbReference>
<reference evidence="2 3" key="1">
    <citation type="submission" date="2019-03" db="EMBL/GenBank/DDBJ databases">
        <authorList>
            <person name="Sebastian G."/>
            <person name="Baumann P."/>
            <person name="Ruckert C."/>
            <person name="Kalinowski J."/>
            <person name="Nebel B."/>
            <person name="Takors R."/>
            <person name="Blombach B."/>
        </authorList>
    </citation>
    <scope>NUCLEOTIDE SEQUENCE [LARGE SCALE GENOMIC DNA]</scope>
    <source>
        <strain evidence="2 3">DSM 1084</strain>
    </source>
</reference>
<evidence type="ECO:0000313" key="3">
    <source>
        <dbReference type="Proteomes" id="UP000293912"/>
    </source>
</evidence>
<evidence type="ECO:0000256" key="1">
    <source>
        <dbReference type="SAM" id="Phobius"/>
    </source>
</evidence>
<proteinExistence type="predicted"/>
<name>A0A4P6X263_HYDPS</name>
<gene>
    <name evidence="2" type="ORF">HPF_16120</name>
</gene>
<protein>
    <submittedName>
        <fullName evidence="2">Uncharacterized protein</fullName>
    </submittedName>
</protein>
<dbReference type="InterPro" id="IPR032092">
    <property type="entry name" value="PilW"/>
</dbReference>
<dbReference type="RefSeq" id="WP_279512615.1">
    <property type="nucleotide sequence ID" value="NZ_CP037867.1"/>
</dbReference>
<dbReference type="InterPro" id="IPR012902">
    <property type="entry name" value="N_methyl_site"/>
</dbReference>
<keyword evidence="1" id="KW-0812">Transmembrane</keyword>
<keyword evidence="1" id="KW-0472">Membrane</keyword>
<accession>A0A4P6X263</accession>
<sequence>MNSKNHLHPSRRSQRGLSLVELMIALTIGLFLMGAVGIIYVNTATTSRGSTLESQMNEDAALALELLQQQIRLTGFSNVEASGDRRFPGQAVRGCDGGFTDYDAAFADLACNADGDGPDALAVRYEATLLNSQTAQDAGGVARPGNCAHEAIEPWDATGTEGARAGVTSMNLADNRYYIANDAANENTPTLYCQGRTGAGFGNATALIPNIEDMQVQYAVTAFPTVGDPLPHQVAGYANATEETDATDASPRFPALEDLTIPAGTPADINNWSRVAAVRICLLARSARPVPTGDNPVGTANADGTTLTAGLGTYVDCKGDSRTATDRFVRRAYVTTIQLRNMRPGLPRDFEEGGNPWQYMYDN</sequence>
<dbReference type="EMBL" id="CP037867">
    <property type="protein sequence ID" value="QBM29219.1"/>
    <property type="molecule type" value="Genomic_DNA"/>
</dbReference>
<dbReference type="KEGG" id="hpse:HPF_16120"/>
<organism evidence="2 3">
    <name type="scientific">Hydrogenophaga pseudoflava</name>
    <name type="common">Pseudomonas carboxydoflava</name>
    <dbReference type="NCBI Taxonomy" id="47421"/>
    <lineage>
        <taxon>Bacteria</taxon>
        <taxon>Pseudomonadati</taxon>
        <taxon>Pseudomonadota</taxon>
        <taxon>Betaproteobacteria</taxon>
        <taxon>Burkholderiales</taxon>
        <taxon>Comamonadaceae</taxon>
        <taxon>Hydrogenophaga</taxon>
    </lineage>
</organism>
<keyword evidence="1" id="KW-1133">Transmembrane helix</keyword>
<dbReference type="AlphaFoldDB" id="A0A4P6X263"/>
<feature type="transmembrane region" description="Helical" evidence="1">
    <location>
        <begin position="20"/>
        <end position="41"/>
    </location>
</feature>
<evidence type="ECO:0000313" key="2">
    <source>
        <dbReference type="EMBL" id="QBM29219.1"/>
    </source>
</evidence>
<dbReference type="PROSITE" id="PS00409">
    <property type="entry name" value="PROKAR_NTER_METHYL"/>
    <property type="match status" value="1"/>
</dbReference>
<dbReference type="Proteomes" id="UP000293912">
    <property type="component" value="Chromosome"/>
</dbReference>